<comment type="caution">
    <text evidence="7">The sequence shown here is derived from an EMBL/GenBank/DDBJ whole genome shotgun (WGS) entry which is preliminary data.</text>
</comment>
<dbReference type="InterPro" id="IPR006127">
    <property type="entry name" value="ZnuA-like"/>
</dbReference>
<comment type="subcellular location">
    <subcellularLocation>
        <location evidence="1">Cell envelope</location>
    </subcellularLocation>
</comment>
<dbReference type="PROSITE" id="PS51257">
    <property type="entry name" value="PROKAR_LIPOPROTEIN"/>
    <property type="match status" value="1"/>
</dbReference>
<dbReference type="InterPro" id="IPR006129">
    <property type="entry name" value="AdhesinB"/>
</dbReference>
<dbReference type="PRINTS" id="PR00690">
    <property type="entry name" value="ADHESNFAMILY"/>
</dbReference>
<evidence type="ECO:0000256" key="1">
    <source>
        <dbReference type="ARBA" id="ARBA00004196"/>
    </source>
</evidence>
<dbReference type="OrthoDB" id="9810636at2"/>
<sequence length="313" mass="34129">MKKVLSSILVLSIIAIFISGCAPSKGDNNSGGKKGKYNVVTTTTMLSDMTKSIGGDYVEVKGLMGPGVDPHLYKASAGDVSLMQKADMVVYNGLHLEGKMGEVFEKLDGGGKLIVSVADGVKEEDLLNSQDASISHDPHIWFDVNIWKDASKELAKGLKELDKEHEKEYDENLKSYLAELDELDAYIKKRTLELPEENRVLITAHDAFNYFGKAYGYDVRGLQGISTASEAGTSDVRELANFIVERKIKAVFIESSVPKKNIEALQEAVKAQGFDVKIGGELYSDSIGDEGSKAETYIGTFKSNIDTIVDALK</sequence>
<dbReference type="GO" id="GO:0030313">
    <property type="term" value="C:cell envelope"/>
    <property type="evidence" value="ECO:0007669"/>
    <property type="project" value="UniProtKB-SubCell"/>
</dbReference>
<keyword evidence="2 5" id="KW-0813">Transport</keyword>
<keyword evidence="4 6" id="KW-0732">Signal</keyword>
<dbReference type="RefSeq" id="WP_104410330.1">
    <property type="nucleotide sequence ID" value="NZ_PTIS01000014.1"/>
</dbReference>
<evidence type="ECO:0000313" key="8">
    <source>
        <dbReference type="Proteomes" id="UP000239863"/>
    </source>
</evidence>
<evidence type="ECO:0000256" key="6">
    <source>
        <dbReference type="SAM" id="SignalP"/>
    </source>
</evidence>
<dbReference type="PANTHER" id="PTHR42953:SF1">
    <property type="entry name" value="METAL-BINDING PROTEIN HI_0362-RELATED"/>
    <property type="match status" value="1"/>
</dbReference>
<dbReference type="PANTHER" id="PTHR42953">
    <property type="entry name" value="HIGH-AFFINITY ZINC UPTAKE SYSTEM PROTEIN ZNUA-RELATED"/>
    <property type="match status" value="1"/>
</dbReference>
<dbReference type="GO" id="GO:0030001">
    <property type="term" value="P:metal ion transport"/>
    <property type="evidence" value="ECO:0007669"/>
    <property type="project" value="InterPro"/>
</dbReference>
<evidence type="ECO:0000256" key="2">
    <source>
        <dbReference type="ARBA" id="ARBA00022448"/>
    </source>
</evidence>
<evidence type="ECO:0000313" key="7">
    <source>
        <dbReference type="EMBL" id="PPK46990.1"/>
    </source>
</evidence>
<evidence type="ECO:0000256" key="3">
    <source>
        <dbReference type="ARBA" id="ARBA00022723"/>
    </source>
</evidence>
<evidence type="ECO:0000256" key="4">
    <source>
        <dbReference type="ARBA" id="ARBA00022729"/>
    </source>
</evidence>
<dbReference type="GO" id="GO:0046872">
    <property type="term" value="F:metal ion binding"/>
    <property type="evidence" value="ECO:0007669"/>
    <property type="project" value="UniProtKB-KW"/>
</dbReference>
<dbReference type="Proteomes" id="UP000239863">
    <property type="component" value="Unassembled WGS sequence"/>
</dbReference>
<keyword evidence="3" id="KW-0479">Metal-binding</keyword>
<protein>
    <submittedName>
        <fullName evidence="7">Manganese/zinc/iron transport system substrate-binding protein</fullName>
    </submittedName>
</protein>
<comment type="similarity">
    <text evidence="5">Belongs to the bacterial solute-binding protein 9 family.</text>
</comment>
<dbReference type="EMBL" id="PTIS01000014">
    <property type="protein sequence ID" value="PPK46990.1"/>
    <property type="molecule type" value="Genomic_DNA"/>
</dbReference>
<dbReference type="STRING" id="37659.GCA_000703125_01326"/>
<feature type="chain" id="PRO_5039420458" evidence="6">
    <location>
        <begin position="23"/>
        <end position="313"/>
    </location>
</feature>
<dbReference type="Pfam" id="PF01297">
    <property type="entry name" value="ZnuA"/>
    <property type="match status" value="1"/>
</dbReference>
<dbReference type="AlphaFoldDB" id="A0A2S6FW22"/>
<gene>
    <name evidence="7" type="ORF">BD821_11430</name>
</gene>
<accession>A0A2S6FW22</accession>
<name>A0A2S6FW22_9CLOT</name>
<organism evidence="7 8">
    <name type="scientific">Clostridium algidicarnis DSM 15099</name>
    <dbReference type="NCBI Taxonomy" id="1121295"/>
    <lineage>
        <taxon>Bacteria</taxon>
        <taxon>Bacillati</taxon>
        <taxon>Bacillota</taxon>
        <taxon>Clostridia</taxon>
        <taxon>Eubacteriales</taxon>
        <taxon>Clostridiaceae</taxon>
        <taxon>Clostridium</taxon>
    </lineage>
</organism>
<dbReference type="Gene3D" id="3.40.50.1980">
    <property type="entry name" value="Nitrogenase molybdenum iron protein domain"/>
    <property type="match status" value="2"/>
</dbReference>
<reference evidence="7 8" key="1">
    <citation type="submission" date="2018-02" db="EMBL/GenBank/DDBJ databases">
        <title>Genomic Encyclopedia of Archaeal and Bacterial Type Strains, Phase II (KMG-II): from individual species to whole genera.</title>
        <authorList>
            <person name="Goeker M."/>
        </authorList>
    </citation>
    <scope>NUCLEOTIDE SEQUENCE [LARGE SCALE GENOMIC DNA]</scope>
    <source>
        <strain evidence="7 8">DSM 15099</strain>
    </source>
</reference>
<dbReference type="GO" id="GO:0007155">
    <property type="term" value="P:cell adhesion"/>
    <property type="evidence" value="ECO:0007669"/>
    <property type="project" value="InterPro"/>
</dbReference>
<dbReference type="InterPro" id="IPR050492">
    <property type="entry name" value="Bact_metal-bind_prot9"/>
</dbReference>
<feature type="signal peptide" evidence="6">
    <location>
        <begin position="1"/>
        <end position="22"/>
    </location>
</feature>
<evidence type="ECO:0000256" key="5">
    <source>
        <dbReference type="RuleBase" id="RU003512"/>
    </source>
</evidence>
<dbReference type="InterPro" id="IPR006128">
    <property type="entry name" value="Lipoprotein_PsaA-like"/>
</dbReference>
<proteinExistence type="inferred from homology"/>
<dbReference type="SUPFAM" id="SSF53807">
    <property type="entry name" value="Helical backbone' metal receptor"/>
    <property type="match status" value="1"/>
</dbReference>
<dbReference type="PRINTS" id="PR00691">
    <property type="entry name" value="ADHESINB"/>
</dbReference>